<evidence type="ECO:0000313" key="4">
    <source>
        <dbReference type="Proteomes" id="UP000332933"/>
    </source>
</evidence>
<feature type="signal peptide" evidence="1">
    <location>
        <begin position="1"/>
        <end position="24"/>
    </location>
</feature>
<accession>A0A485K6A1</accession>
<protein>
    <submittedName>
        <fullName evidence="3">Aste57867_613 protein</fullName>
    </submittedName>
</protein>
<proteinExistence type="predicted"/>
<reference evidence="2" key="2">
    <citation type="submission" date="2019-06" db="EMBL/GenBank/DDBJ databases">
        <title>Genomics analysis of Aphanomyces spp. identifies a new class of oomycete effector associated with host adaptation.</title>
        <authorList>
            <person name="Gaulin E."/>
        </authorList>
    </citation>
    <scope>NUCLEOTIDE SEQUENCE</scope>
    <source>
        <strain evidence="2">CBS 578.67</strain>
    </source>
</reference>
<dbReference type="EMBL" id="CAADRA010000035">
    <property type="protein sequence ID" value="VFT77838.1"/>
    <property type="molecule type" value="Genomic_DNA"/>
</dbReference>
<evidence type="ECO:0000313" key="3">
    <source>
        <dbReference type="EMBL" id="VFT77838.1"/>
    </source>
</evidence>
<sequence length="163" mass="18217">MKAFLFLTTLATTFVTLTAAPAEARPDYAFLGKCLEMVKNVMISTALNPAFRTCAQAMGIGEALARNRILHGTDPLGNIKLALLHEPLCYETWYPLVVTTIQRMPTVNGKVCTLNQPWPRGFSSVSIADFNWRFDYYIEYANMIVHANTKQTGRAVHLRTSSD</sequence>
<gene>
    <name evidence="3" type="primary">Aste57867_613</name>
    <name evidence="2" type="ORF">As57867_000612</name>
    <name evidence="3" type="ORF">ASTE57867_613</name>
</gene>
<name>A0A485K6A1_9STRA</name>
<keyword evidence="1" id="KW-0732">Signal</keyword>
<evidence type="ECO:0000313" key="2">
    <source>
        <dbReference type="EMBL" id="KAF0720034.1"/>
    </source>
</evidence>
<evidence type="ECO:0000256" key="1">
    <source>
        <dbReference type="SAM" id="SignalP"/>
    </source>
</evidence>
<dbReference type="AlphaFoldDB" id="A0A485K6A1"/>
<reference evidence="3 4" key="1">
    <citation type="submission" date="2019-03" db="EMBL/GenBank/DDBJ databases">
        <authorList>
            <person name="Gaulin E."/>
            <person name="Dumas B."/>
        </authorList>
    </citation>
    <scope>NUCLEOTIDE SEQUENCE [LARGE SCALE GENOMIC DNA]</scope>
    <source>
        <strain evidence="3">CBS 568.67</strain>
    </source>
</reference>
<organism evidence="3 4">
    <name type="scientific">Aphanomyces stellatus</name>
    <dbReference type="NCBI Taxonomy" id="120398"/>
    <lineage>
        <taxon>Eukaryota</taxon>
        <taxon>Sar</taxon>
        <taxon>Stramenopiles</taxon>
        <taxon>Oomycota</taxon>
        <taxon>Saprolegniomycetes</taxon>
        <taxon>Saprolegniales</taxon>
        <taxon>Verrucalvaceae</taxon>
        <taxon>Aphanomyces</taxon>
    </lineage>
</organism>
<keyword evidence="4" id="KW-1185">Reference proteome</keyword>
<dbReference type="EMBL" id="VJMH01000035">
    <property type="protein sequence ID" value="KAF0720034.1"/>
    <property type="molecule type" value="Genomic_DNA"/>
</dbReference>
<dbReference type="Proteomes" id="UP000332933">
    <property type="component" value="Unassembled WGS sequence"/>
</dbReference>
<feature type="chain" id="PRO_5036115885" evidence="1">
    <location>
        <begin position="25"/>
        <end position="163"/>
    </location>
</feature>